<dbReference type="AlphaFoldDB" id="A0A645JLW4"/>
<evidence type="ECO:0000313" key="1">
    <source>
        <dbReference type="EMBL" id="MPN64090.1"/>
    </source>
</evidence>
<gene>
    <name evidence="1" type="ORF">SDC9_211861</name>
</gene>
<organism evidence="1">
    <name type="scientific">bioreactor metagenome</name>
    <dbReference type="NCBI Taxonomy" id="1076179"/>
    <lineage>
        <taxon>unclassified sequences</taxon>
        <taxon>metagenomes</taxon>
        <taxon>ecological metagenomes</taxon>
    </lineage>
</organism>
<proteinExistence type="predicted"/>
<dbReference type="EMBL" id="VSSQ01144497">
    <property type="protein sequence ID" value="MPN64090.1"/>
    <property type="molecule type" value="Genomic_DNA"/>
</dbReference>
<name>A0A645JLW4_9ZZZZ</name>
<accession>A0A645JLW4</accession>
<protein>
    <submittedName>
        <fullName evidence="1">Uncharacterized protein</fullName>
    </submittedName>
</protein>
<comment type="caution">
    <text evidence="1">The sequence shown here is derived from an EMBL/GenBank/DDBJ whole genome shotgun (WGS) entry which is preliminary data.</text>
</comment>
<reference evidence="1" key="1">
    <citation type="submission" date="2019-08" db="EMBL/GenBank/DDBJ databases">
        <authorList>
            <person name="Kucharzyk K."/>
            <person name="Murdoch R.W."/>
            <person name="Higgins S."/>
            <person name="Loffler F."/>
        </authorList>
    </citation>
    <scope>NUCLEOTIDE SEQUENCE</scope>
</reference>
<sequence length="74" mass="8156">MGQFMTQDMAEFMFHAVAYIGKLRQDDDGAQNADEHRRSHAAAAIQQNMPAAAQMLEYRKVVAMGCCAGTPYTS</sequence>